<organism evidence="1 2">
    <name type="scientific">Fusarium decemcellulare</name>
    <dbReference type="NCBI Taxonomy" id="57161"/>
    <lineage>
        <taxon>Eukaryota</taxon>
        <taxon>Fungi</taxon>
        <taxon>Dikarya</taxon>
        <taxon>Ascomycota</taxon>
        <taxon>Pezizomycotina</taxon>
        <taxon>Sordariomycetes</taxon>
        <taxon>Hypocreomycetidae</taxon>
        <taxon>Hypocreales</taxon>
        <taxon>Nectriaceae</taxon>
        <taxon>Fusarium</taxon>
        <taxon>Fusarium decemcellulare species complex</taxon>
    </lineage>
</organism>
<evidence type="ECO:0000313" key="2">
    <source>
        <dbReference type="Proteomes" id="UP001148629"/>
    </source>
</evidence>
<keyword evidence="2" id="KW-1185">Reference proteome</keyword>
<dbReference type="Proteomes" id="UP001148629">
    <property type="component" value="Unassembled WGS sequence"/>
</dbReference>
<sequence>MSPVDPDRFYSSLLELGYEYSASFRTMSSMQRRLNYASALIESYSYTDTALSSYLIHPSTLDTSFQLAMLAHSAPGDGQLWSLHVPTSIQSIRVSPGMCALMQRSGTFVPARARVDGTLGPFSASIDLLNADTGSIMVQVEDLVIKPFAPATEADDRIMYTYTRFDLAGPDGSCIVEGARPSTEEVEAARACERISYYYQRKWKSEITEAEWASGPPHHLLIKDWIDHTTSQASSGQHPSLRKDWSKDSPEDIRELARKYWQYVDIRLVTSVGENMAAAVRGETTILEHMTSENMLDEYYEKGPGLSTYHHLLAAMAKQITHRYPHAKFIEIGAGTGGATKMVLDAVGSTISSYTYTDISRAFFERAVKSFAAHSDKLVFRTLDIEKEPATQSYEPHSYDVAIAFNVLHATRSLEATLANTRQLLKPGGYLMLLEFTNNDPIRFGTTMAGLPGWWLGINDGRKMAPTVSTGVWHSTLRKAGFGGVDTATPEIDGITWPISILVAQAVDDRVQFLRQPLSSRLSSKSSFAPIHIGSLIILGTGTLTSLRIAERAAEYLEPFCDEVTVLRGLPTQEEAVALSPLSTFINLVDLDTPIFKGMTPEKMGGLQRMFDLAKHVLWITQGAVSEQPYHMASVSFSRTVRREAKHISLNHLDISDPSHPETSRSIAEHLLRLYALDEWEADHGHHSNSQQLLWSKEPEAYLDRGKLRVPRLVVDVDQNARLNALRRPIAKMLQTSESSANAQVLWTQDDYLPSLVELTIPSRGIEAKLNSSLISVESSSIMALRVTLDTYLFLAAGKDDATGSRVISLSTVNSLKIVPIVSFYLPVEGASAIISTDVLIVATAGELIADSITQCVTRGARILVHCSSQDYALVSALGQSVSLKGVYLILACDEDTIEDLQRDQATTFGHLSTRMSQHDMQRTLQRAQPTHYIDLIAQGGQQRHHLGRSGLGSKVARGLPATCRIIEAATFFQRQSSLPESFDHHSLISQLEAAISRSLTTMASGLQLPPPGLVVPVDQVQVPAAHHHPTTAVRWLSKQPIEVDVRPLEACKLFSGNKTYLLAGLSGQIGQSLCEFMVANGAGVVCLTSRHPNIDERWLASLRRFGAEVKVLAMDVTDRKNVEAVVEYIRATCPPIAGVAHGAMVLSDALFSKMTTDQMTQVLGPKIDGAINLDEIFSGDDLDFFVLFSSVSCAMGNVGQSNYVAANGYLNGLARQRRRRGLPASIFDIGRVAGLGYIETVGQELLDQLLALGLQSISESDLRQAFAETILMGYVRSSDQDDVPHAVVTTGIRSFRDDEDVKGPWFTNPLFSHLVIESASSGSGAYSQGQQKSTKTALRVSEQISRATSMEEAADILKGCFSDKLRVILQSYDQDIDHDVPLVELGIDSLVAVEVRSWWLKELKVDVSVLKVIGGDSLTELCESTLEKLPKDLLVSIGKEKVELDQSTATTTPPYVQQDQAPQVQQRKDVDSGLGSSESGSDSIRVRSDTSPILSPAKPSSVSTTASLTTDMSPAAANGKPNTPDSTKSFATQNQATNPWTTAKQALEPSRKSVKRVPISFAQSRYWFLHHLLQDRKTSNVAFYYHVQGNLRIGDLARALRMVIARHESLRTCFVEDEADAAHAFQHILASSPIKLQCENITTVDQVAGRFAVLRKHEFDLASGELIQMVLLTLSPSSHYLLIHHHHLLMDGVSMRVFLADLEKAYNGQTLGGFHLQYPDFSVAQRQAVEKGEMTDQLQYWRDVFPAGEQVPVLPLLPMARIGSRVFMKRFDTHEVNCRLEPAVAAKIRVSAKKQQSTPFHVYLAAFQAMLYRFTDAQELIIGMADAARNTGELLNSIGFFLNLLPLRFRCQPDQPFNEAIVEARKTSHAALKTSRLPFDVLLEELGVARSASHSPLFQAFIDYRQGSPEKQRWGDCQLEMQEWHLGKTAYDITIDVTDTRADTVVMLRVQKSLYDVTAAELLLKTYVHLLDDFVSDPSLALSVPPLFSNKMLTCAAEVGRGPDMVSDWPATIPHRIDQVARMYPDRVALLDGIGASKTYASMLDRIEAIVEALRAANVARGAHVLVFQTAAVDWACSMLAIMRIGAIYIPLDLRNPIARLAAVAAETAPAAILADATTVGDVPQLEASRAQTIDISTVSMSPTSKTRTENLSRPDAPAAILYTSGSTGTPKGIVISHSGLRNELEGYTKEWKLGAERVLQQSTFTFDFATDQMFTALVNGGTVCFVPSSARGSPVEITELIQQHNITYTRATPSEYLLWLQYGAENLSRALEWRFAFAGGESVSSTLIQELARLRHPQMRLFNSYGPAETTHSKHPLRLLVA</sequence>
<accession>A0ACC1S4G3</accession>
<reference evidence="1" key="1">
    <citation type="submission" date="2022-08" db="EMBL/GenBank/DDBJ databases">
        <title>Genome Sequence of Fusarium decemcellulare.</title>
        <authorList>
            <person name="Buettner E."/>
        </authorList>
    </citation>
    <scope>NUCLEOTIDE SEQUENCE</scope>
    <source>
        <strain evidence="1">Babe19</strain>
    </source>
</reference>
<name>A0ACC1S4G3_9HYPO</name>
<protein>
    <submittedName>
        <fullName evidence="1">Uncharacterized protein</fullName>
    </submittedName>
</protein>
<evidence type="ECO:0000313" key="1">
    <source>
        <dbReference type="EMBL" id="KAJ3531775.1"/>
    </source>
</evidence>
<gene>
    <name evidence="1" type="ORF">NM208_g8729</name>
</gene>
<proteinExistence type="predicted"/>
<comment type="caution">
    <text evidence="1">The sequence shown here is derived from an EMBL/GenBank/DDBJ whole genome shotgun (WGS) entry which is preliminary data.</text>
</comment>
<dbReference type="EMBL" id="JANRMS010001026">
    <property type="protein sequence ID" value="KAJ3531775.1"/>
    <property type="molecule type" value="Genomic_DNA"/>
</dbReference>